<dbReference type="SUPFAM" id="SSF111331">
    <property type="entry name" value="NAD kinase/diacylglycerol kinase-like"/>
    <property type="match status" value="1"/>
</dbReference>
<dbReference type="HAMAP" id="MF_00361">
    <property type="entry name" value="NAD_kinase"/>
    <property type="match status" value="1"/>
</dbReference>
<dbReference type="InterPro" id="IPR016064">
    <property type="entry name" value="NAD/diacylglycerol_kinase_sf"/>
</dbReference>
<comment type="caution">
    <text evidence="7">The sequence shown here is derived from an EMBL/GenBank/DDBJ whole genome shotgun (WGS) entry which is preliminary data.</text>
</comment>
<keyword evidence="6" id="KW-0547">Nucleotide-binding</keyword>
<dbReference type="EMBL" id="JAWQEV010000002">
    <property type="protein sequence ID" value="MDW4572190.1"/>
    <property type="molecule type" value="Genomic_DNA"/>
</dbReference>
<protein>
    <recommendedName>
        <fullName evidence="6">NAD kinase</fullName>
        <ecNumber evidence="6">2.7.1.23</ecNumber>
    </recommendedName>
    <alternativeName>
        <fullName evidence="6">ATP-dependent NAD kinase</fullName>
    </alternativeName>
</protein>
<evidence type="ECO:0000256" key="6">
    <source>
        <dbReference type="HAMAP-Rule" id="MF_00361"/>
    </source>
</evidence>
<dbReference type="Pfam" id="PF20143">
    <property type="entry name" value="NAD_kinase_C"/>
    <property type="match status" value="1"/>
</dbReference>
<feature type="binding site" evidence="6">
    <location>
        <begin position="157"/>
        <end position="158"/>
    </location>
    <ligand>
        <name>NAD(+)</name>
        <dbReference type="ChEBI" id="CHEBI:57540"/>
    </ligand>
</feature>
<comment type="similarity">
    <text evidence="6">Belongs to the NAD kinase family.</text>
</comment>
<keyword evidence="8" id="KW-1185">Reference proteome</keyword>
<dbReference type="PANTHER" id="PTHR20275">
    <property type="entry name" value="NAD KINASE"/>
    <property type="match status" value="1"/>
</dbReference>
<dbReference type="PANTHER" id="PTHR20275:SF0">
    <property type="entry name" value="NAD KINASE"/>
    <property type="match status" value="1"/>
</dbReference>
<evidence type="ECO:0000313" key="7">
    <source>
        <dbReference type="EMBL" id="MDW4572190.1"/>
    </source>
</evidence>
<dbReference type="InterPro" id="IPR017437">
    <property type="entry name" value="ATP-NAD_kinase_PpnK-typ_C"/>
</dbReference>
<comment type="cofactor">
    <cofactor evidence="6">
        <name>a divalent metal cation</name>
        <dbReference type="ChEBI" id="CHEBI:60240"/>
    </cofactor>
</comment>
<organism evidence="7 8">
    <name type="scientific">Microbacterium arthrosphaerae</name>
    <dbReference type="NCBI Taxonomy" id="792652"/>
    <lineage>
        <taxon>Bacteria</taxon>
        <taxon>Bacillati</taxon>
        <taxon>Actinomycetota</taxon>
        <taxon>Actinomycetes</taxon>
        <taxon>Micrococcales</taxon>
        <taxon>Microbacteriaceae</taxon>
        <taxon>Microbacterium</taxon>
    </lineage>
</organism>
<sequence>MNNADARAERSILVVAHAHRAETVAAAERVVAALRGAGARPVFAADDREELVEVGSSLGDVAILGDDVPVAEIELAIVLGGDGTILRAAELVRDGSAPVLGINMGHVGFLAEIERDDMDEAVRRVIAREYEVEDRMALQVRVKDTGDSVIYETWALNEATVEKASRERMLEVVIEIDGRPLSSFGCDGMVVSTPTGSTAYNFSAGGPVIWPTVEAIAVVPLSAHALFAKPLVVGPEHSVAIEVLERTNGTGILWCDGRRSHDLPPGARVVVRRSDRPVRLARLHPAQFTDRLVRKFRLPVEGWRGPAAITGVLPTTAAGGAGGAL</sequence>
<accession>A0ABU4GYV4</accession>
<name>A0ABU4GYV4_9MICO</name>
<keyword evidence="1 6" id="KW-0808">Transferase</keyword>
<evidence type="ECO:0000256" key="1">
    <source>
        <dbReference type="ARBA" id="ARBA00022679"/>
    </source>
</evidence>
<keyword evidence="3 6" id="KW-0521">NADP</keyword>
<dbReference type="InterPro" id="IPR002504">
    <property type="entry name" value="NADK"/>
</dbReference>
<keyword evidence="4 6" id="KW-0520">NAD</keyword>
<dbReference type="Gene3D" id="2.60.200.30">
    <property type="entry name" value="Probable inorganic polyphosphate/atp-NAD kinase, domain 2"/>
    <property type="match status" value="1"/>
</dbReference>
<evidence type="ECO:0000256" key="4">
    <source>
        <dbReference type="ARBA" id="ARBA00023027"/>
    </source>
</evidence>
<evidence type="ECO:0000256" key="2">
    <source>
        <dbReference type="ARBA" id="ARBA00022777"/>
    </source>
</evidence>
<feature type="binding site" evidence="6">
    <location>
        <begin position="198"/>
        <end position="203"/>
    </location>
    <ligand>
        <name>NAD(+)</name>
        <dbReference type="ChEBI" id="CHEBI:57540"/>
    </ligand>
</feature>
<dbReference type="InterPro" id="IPR017438">
    <property type="entry name" value="ATP-NAD_kinase_N"/>
</dbReference>
<dbReference type="EC" id="2.7.1.23" evidence="6"/>
<comment type="catalytic activity">
    <reaction evidence="5 6">
        <text>NAD(+) + ATP = ADP + NADP(+) + H(+)</text>
        <dbReference type="Rhea" id="RHEA:18629"/>
        <dbReference type="ChEBI" id="CHEBI:15378"/>
        <dbReference type="ChEBI" id="CHEBI:30616"/>
        <dbReference type="ChEBI" id="CHEBI:57540"/>
        <dbReference type="ChEBI" id="CHEBI:58349"/>
        <dbReference type="ChEBI" id="CHEBI:456216"/>
        <dbReference type="EC" id="2.7.1.23"/>
    </reaction>
</comment>
<dbReference type="RefSeq" id="WP_318352738.1">
    <property type="nucleotide sequence ID" value="NZ_JAWQEV010000002.1"/>
</dbReference>
<feature type="binding site" evidence="6">
    <location>
        <position position="87"/>
    </location>
    <ligand>
        <name>NAD(+)</name>
        <dbReference type="ChEBI" id="CHEBI:57540"/>
    </ligand>
</feature>
<reference evidence="7 8" key="1">
    <citation type="submission" date="2023-11" db="EMBL/GenBank/DDBJ databases">
        <title>Draft genome sequence of Microbacterium arthrosphaerae JCM 30492.</title>
        <authorList>
            <person name="Zhang G."/>
            <person name="Ding Y."/>
        </authorList>
    </citation>
    <scope>NUCLEOTIDE SEQUENCE [LARGE SCALE GENOMIC DNA]</scope>
    <source>
        <strain evidence="7 8">JCM 30492</strain>
    </source>
</reference>
<gene>
    <name evidence="6" type="primary">nadK</name>
    <name evidence="7" type="ORF">R8Z58_05280</name>
</gene>
<dbReference type="Proteomes" id="UP001283109">
    <property type="component" value="Unassembled WGS sequence"/>
</dbReference>
<dbReference type="Gene3D" id="3.40.50.10330">
    <property type="entry name" value="Probable inorganic polyphosphate/atp-NAD kinase, domain 1"/>
    <property type="match status" value="1"/>
</dbReference>
<evidence type="ECO:0000256" key="3">
    <source>
        <dbReference type="ARBA" id="ARBA00022857"/>
    </source>
</evidence>
<feature type="active site" description="Proton acceptor" evidence="6">
    <location>
        <position position="82"/>
    </location>
</feature>
<dbReference type="GO" id="GO:0003951">
    <property type="term" value="F:NAD+ kinase activity"/>
    <property type="evidence" value="ECO:0007669"/>
    <property type="project" value="UniProtKB-EC"/>
</dbReference>
<feature type="binding site" evidence="6">
    <location>
        <position position="168"/>
    </location>
    <ligand>
        <name>NAD(+)</name>
        <dbReference type="ChEBI" id="CHEBI:57540"/>
    </ligand>
</feature>
<dbReference type="Pfam" id="PF01513">
    <property type="entry name" value="NAD_kinase"/>
    <property type="match status" value="1"/>
</dbReference>
<keyword evidence="6" id="KW-0067">ATP-binding</keyword>
<dbReference type="NCBIfam" id="NF002892">
    <property type="entry name" value="PRK03372.1"/>
    <property type="match status" value="1"/>
</dbReference>
<keyword evidence="2 6" id="KW-0418">Kinase</keyword>
<keyword evidence="6" id="KW-0963">Cytoplasm</keyword>
<feature type="binding site" evidence="6">
    <location>
        <begin position="82"/>
        <end position="83"/>
    </location>
    <ligand>
        <name>NAD(+)</name>
        <dbReference type="ChEBI" id="CHEBI:57540"/>
    </ligand>
</feature>
<comment type="caution">
    <text evidence="6">Lacks conserved residue(s) required for the propagation of feature annotation.</text>
</comment>
<proteinExistence type="inferred from homology"/>
<comment type="subcellular location">
    <subcellularLocation>
        <location evidence="6">Cytoplasm</location>
    </subcellularLocation>
</comment>
<comment type="function">
    <text evidence="6">Involved in the regulation of the intracellular balance of NAD and NADP, and is a key enzyme in the biosynthesis of NADP. Catalyzes specifically the phosphorylation on 2'-hydroxyl of the adenosine moiety of NAD to yield NADP.</text>
</comment>
<evidence type="ECO:0000256" key="5">
    <source>
        <dbReference type="ARBA" id="ARBA00047925"/>
    </source>
</evidence>
<feature type="binding site" evidence="6">
    <location>
        <position position="187"/>
    </location>
    <ligand>
        <name>NAD(+)</name>
        <dbReference type="ChEBI" id="CHEBI:57540"/>
    </ligand>
</feature>
<evidence type="ECO:0000313" key="8">
    <source>
        <dbReference type="Proteomes" id="UP001283109"/>
    </source>
</evidence>